<sequence>MLIKIKVKFTLYSLSSIRIKSSNRIPLLNGDAPSRSSPPQPPPCLFVRITTGSGSKDLLDD</sequence>
<organism evidence="1 2">
    <name type="scientific">Brachionus plicatilis</name>
    <name type="common">Marine rotifer</name>
    <name type="synonym">Brachionus muelleri</name>
    <dbReference type="NCBI Taxonomy" id="10195"/>
    <lineage>
        <taxon>Eukaryota</taxon>
        <taxon>Metazoa</taxon>
        <taxon>Spiralia</taxon>
        <taxon>Gnathifera</taxon>
        <taxon>Rotifera</taxon>
        <taxon>Eurotatoria</taxon>
        <taxon>Monogononta</taxon>
        <taxon>Pseudotrocha</taxon>
        <taxon>Ploima</taxon>
        <taxon>Brachionidae</taxon>
        <taxon>Brachionus</taxon>
    </lineage>
</organism>
<name>A0A3M7R3T8_BRAPC</name>
<comment type="caution">
    <text evidence="1">The sequence shown here is derived from an EMBL/GenBank/DDBJ whole genome shotgun (WGS) entry which is preliminary data.</text>
</comment>
<evidence type="ECO:0000313" key="1">
    <source>
        <dbReference type="EMBL" id="RNA17908.1"/>
    </source>
</evidence>
<evidence type="ECO:0000313" key="2">
    <source>
        <dbReference type="Proteomes" id="UP000276133"/>
    </source>
</evidence>
<protein>
    <submittedName>
        <fullName evidence="1">Uncharacterized protein</fullName>
    </submittedName>
</protein>
<dbReference type="Proteomes" id="UP000276133">
    <property type="component" value="Unassembled WGS sequence"/>
</dbReference>
<reference evidence="1 2" key="1">
    <citation type="journal article" date="2018" name="Sci. Rep.">
        <title>Genomic signatures of local adaptation to the degree of environmental predictability in rotifers.</title>
        <authorList>
            <person name="Franch-Gras L."/>
            <person name="Hahn C."/>
            <person name="Garcia-Roger E.M."/>
            <person name="Carmona M.J."/>
            <person name="Serra M."/>
            <person name="Gomez A."/>
        </authorList>
    </citation>
    <scope>NUCLEOTIDE SEQUENCE [LARGE SCALE GENOMIC DNA]</scope>
    <source>
        <strain evidence="1">HYR1</strain>
    </source>
</reference>
<gene>
    <name evidence="1" type="ORF">BpHYR1_013953</name>
</gene>
<dbReference type="AlphaFoldDB" id="A0A3M7R3T8"/>
<dbReference type="EMBL" id="REGN01004349">
    <property type="protein sequence ID" value="RNA17908.1"/>
    <property type="molecule type" value="Genomic_DNA"/>
</dbReference>
<accession>A0A3M7R3T8</accession>
<keyword evidence="2" id="KW-1185">Reference proteome</keyword>
<proteinExistence type="predicted"/>